<evidence type="ECO:0000313" key="1">
    <source>
        <dbReference type="EMBL" id="MCW6510861.1"/>
    </source>
</evidence>
<protein>
    <submittedName>
        <fullName evidence="1">Uncharacterized protein</fullName>
    </submittedName>
</protein>
<dbReference type="EMBL" id="JAMOIM010000018">
    <property type="protein sequence ID" value="MCW6510861.1"/>
    <property type="molecule type" value="Genomic_DNA"/>
</dbReference>
<proteinExistence type="predicted"/>
<sequence>MAGACEVDYVYPGARAGDERDVMAKAGLTAKGLEAARQRPPAEVVYADELARLRADDTAPRPPGWHLSLQAVKRFICGDGGAEAKVVCAPALVERAMVTLATSRAR</sequence>
<organism evidence="1 2">
    <name type="scientific">Lichenifustis flavocetrariae</name>
    <dbReference type="NCBI Taxonomy" id="2949735"/>
    <lineage>
        <taxon>Bacteria</taxon>
        <taxon>Pseudomonadati</taxon>
        <taxon>Pseudomonadota</taxon>
        <taxon>Alphaproteobacteria</taxon>
        <taxon>Hyphomicrobiales</taxon>
        <taxon>Lichenihabitantaceae</taxon>
        <taxon>Lichenifustis</taxon>
    </lineage>
</organism>
<accession>A0AA42CLV9</accession>
<dbReference type="AlphaFoldDB" id="A0AA42CLV9"/>
<dbReference type="Proteomes" id="UP001165667">
    <property type="component" value="Unassembled WGS sequence"/>
</dbReference>
<keyword evidence="2" id="KW-1185">Reference proteome</keyword>
<evidence type="ECO:0000313" key="2">
    <source>
        <dbReference type="Proteomes" id="UP001165667"/>
    </source>
</evidence>
<gene>
    <name evidence="1" type="ORF">M8523_22870</name>
</gene>
<comment type="caution">
    <text evidence="1">The sequence shown here is derived from an EMBL/GenBank/DDBJ whole genome shotgun (WGS) entry which is preliminary data.</text>
</comment>
<name>A0AA42CLV9_9HYPH</name>
<reference evidence="1" key="1">
    <citation type="submission" date="2022-05" db="EMBL/GenBank/DDBJ databases">
        <authorList>
            <person name="Pankratov T."/>
        </authorList>
    </citation>
    <scope>NUCLEOTIDE SEQUENCE</scope>
    <source>
        <strain evidence="1">BP6-180914</strain>
    </source>
</reference>